<sequence>MPTSTRGTAKSGSDISHHTLRPRNACRTTSRACVPFASLTQMDASPRRQFATVRGGITERNEASLDEQRRRCPSLAAWQVLGCGESSVSNIARAPRGFCERVLPTLKTYIRPPSRAFSTCQHPVPLYLPILAGPRAACSLYRSPPLSDSLL</sequence>
<dbReference type="AlphaFoldDB" id="A0A067MQ17"/>
<evidence type="ECO:0000313" key="3">
    <source>
        <dbReference type="Proteomes" id="UP000027195"/>
    </source>
</evidence>
<evidence type="ECO:0000256" key="1">
    <source>
        <dbReference type="SAM" id="MobiDB-lite"/>
    </source>
</evidence>
<dbReference type="HOGENOM" id="CLU_1731153_0_0_1"/>
<protein>
    <submittedName>
        <fullName evidence="2">Uncharacterized protein</fullName>
    </submittedName>
</protein>
<evidence type="ECO:0000313" key="2">
    <source>
        <dbReference type="EMBL" id="KDQ16795.1"/>
    </source>
</evidence>
<keyword evidence="3" id="KW-1185">Reference proteome</keyword>
<feature type="region of interest" description="Disordered" evidence="1">
    <location>
        <begin position="1"/>
        <end position="22"/>
    </location>
</feature>
<gene>
    <name evidence="2" type="ORF">BOTBODRAFT_240585</name>
</gene>
<reference evidence="3" key="1">
    <citation type="journal article" date="2014" name="Proc. Natl. Acad. Sci. U.S.A.">
        <title>Extensive sampling of basidiomycete genomes demonstrates inadequacy of the white-rot/brown-rot paradigm for wood decay fungi.</title>
        <authorList>
            <person name="Riley R."/>
            <person name="Salamov A.A."/>
            <person name="Brown D.W."/>
            <person name="Nagy L.G."/>
            <person name="Floudas D."/>
            <person name="Held B.W."/>
            <person name="Levasseur A."/>
            <person name="Lombard V."/>
            <person name="Morin E."/>
            <person name="Otillar R."/>
            <person name="Lindquist E.A."/>
            <person name="Sun H."/>
            <person name="LaButti K.M."/>
            <person name="Schmutz J."/>
            <person name="Jabbour D."/>
            <person name="Luo H."/>
            <person name="Baker S.E."/>
            <person name="Pisabarro A.G."/>
            <person name="Walton J.D."/>
            <person name="Blanchette R.A."/>
            <person name="Henrissat B."/>
            <person name="Martin F."/>
            <person name="Cullen D."/>
            <person name="Hibbett D.S."/>
            <person name="Grigoriev I.V."/>
        </authorList>
    </citation>
    <scope>NUCLEOTIDE SEQUENCE [LARGE SCALE GENOMIC DNA]</scope>
    <source>
        <strain evidence="3">FD-172 SS1</strain>
    </source>
</reference>
<dbReference type="InParanoid" id="A0A067MQ17"/>
<organism evidence="2 3">
    <name type="scientific">Botryobasidium botryosum (strain FD-172 SS1)</name>
    <dbReference type="NCBI Taxonomy" id="930990"/>
    <lineage>
        <taxon>Eukaryota</taxon>
        <taxon>Fungi</taxon>
        <taxon>Dikarya</taxon>
        <taxon>Basidiomycota</taxon>
        <taxon>Agaricomycotina</taxon>
        <taxon>Agaricomycetes</taxon>
        <taxon>Cantharellales</taxon>
        <taxon>Botryobasidiaceae</taxon>
        <taxon>Botryobasidium</taxon>
    </lineage>
</organism>
<name>A0A067MQ17_BOTB1</name>
<accession>A0A067MQ17</accession>
<proteinExistence type="predicted"/>
<feature type="compositionally biased region" description="Polar residues" evidence="1">
    <location>
        <begin position="1"/>
        <end position="14"/>
    </location>
</feature>
<dbReference type="Proteomes" id="UP000027195">
    <property type="component" value="Unassembled WGS sequence"/>
</dbReference>
<dbReference type="EMBL" id="KL198026">
    <property type="protein sequence ID" value="KDQ16795.1"/>
    <property type="molecule type" value="Genomic_DNA"/>
</dbReference>